<evidence type="ECO:0000259" key="3">
    <source>
        <dbReference type="Pfam" id="PF19657"/>
    </source>
</evidence>
<gene>
    <name evidence="4" type="ORF">OLMES_4651</name>
</gene>
<keyword evidence="2" id="KW-0732">Signal</keyword>
<evidence type="ECO:0000313" key="5">
    <source>
        <dbReference type="Proteomes" id="UP000196027"/>
    </source>
</evidence>
<proteinExistence type="predicted"/>
<feature type="chain" id="PRO_5012665845" description="DUF6160 domain-containing protein" evidence="2">
    <location>
        <begin position="24"/>
        <end position="98"/>
    </location>
</feature>
<evidence type="ECO:0000256" key="1">
    <source>
        <dbReference type="SAM" id="MobiDB-lite"/>
    </source>
</evidence>
<evidence type="ECO:0000256" key="2">
    <source>
        <dbReference type="SAM" id="SignalP"/>
    </source>
</evidence>
<dbReference type="Proteomes" id="UP000196027">
    <property type="component" value="Chromosome"/>
</dbReference>
<feature type="signal peptide" evidence="2">
    <location>
        <begin position="1"/>
        <end position="23"/>
    </location>
</feature>
<keyword evidence="5" id="KW-1185">Reference proteome</keyword>
<protein>
    <recommendedName>
        <fullName evidence="3">DUF6160 domain-containing protein</fullName>
    </recommendedName>
</protein>
<accession>A0A1Y0IFR4</accession>
<dbReference type="AlphaFoldDB" id="A0A1Y0IFR4"/>
<feature type="region of interest" description="Disordered" evidence="1">
    <location>
        <begin position="51"/>
        <end position="85"/>
    </location>
</feature>
<feature type="compositionally biased region" description="Low complexity" evidence="1">
    <location>
        <begin position="53"/>
        <end position="65"/>
    </location>
</feature>
<dbReference type="KEGG" id="ome:OLMES_4651"/>
<dbReference type="InterPro" id="IPR046158">
    <property type="entry name" value="DUF6160"/>
</dbReference>
<dbReference type="EMBL" id="CP021425">
    <property type="protein sequence ID" value="ARU58646.1"/>
    <property type="molecule type" value="Genomic_DNA"/>
</dbReference>
<reference evidence="4 5" key="1">
    <citation type="submission" date="2017-05" db="EMBL/GenBank/DDBJ databases">
        <title>Genomic insights into alkan degradation activity of Oleiphilus messinensis.</title>
        <authorList>
            <person name="Kozyavkin S.A."/>
            <person name="Slesarev A.I."/>
            <person name="Golyshin P.N."/>
            <person name="Korzhenkov A."/>
            <person name="Golyshina O.N."/>
            <person name="Toshchakov S.V."/>
        </authorList>
    </citation>
    <scope>NUCLEOTIDE SEQUENCE [LARGE SCALE GENOMIC DNA]</scope>
    <source>
        <strain evidence="4 5">ME102</strain>
    </source>
</reference>
<dbReference type="RefSeq" id="WP_087463402.1">
    <property type="nucleotide sequence ID" value="NZ_CP021425.1"/>
</dbReference>
<feature type="domain" description="DUF6160" evidence="3">
    <location>
        <begin position="6"/>
        <end position="53"/>
    </location>
</feature>
<evidence type="ECO:0000313" key="4">
    <source>
        <dbReference type="EMBL" id="ARU58646.1"/>
    </source>
</evidence>
<name>A0A1Y0IFR4_9GAMM</name>
<sequence length="98" mass="10696">MLKLGVKKLLMVICCSLPVAGYAELIPLHDENLADISGQGGISIKVSSEASTQNHAQHEAAQQMHQDMRDRIPEPSNVMTDLPSLDNSKPMGIVFRDI</sequence>
<organism evidence="4 5">
    <name type="scientific">Oleiphilus messinensis</name>
    <dbReference type="NCBI Taxonomy" id="141451"/>
    <lineage>
        <taxon>Bacteria</taxon>
        <taxon>Pseudomonadati</taxon>
        <taxon>Pseudomonadota</taxon>
        <taxon>Gammaproteobacteria</taxon>
        <taxon>Oceanospirillales</taxon>
        <taxon>Oleiphilaceae</taxon>
        <taxon>Oleiphilus</taxon>
    </lineage>
</organism>
<dbReference type="Pfam" id="PF19657">
    <property type="entry name" value="DUF6160"/>
    <property type="match status" value="1"/>
</dbReference>